<dbReference type="STRING" id="354355.SAMN05660816_03291"/>
<dbReference type="PANTHER" id="PTHR31270:SF1">
    <property type="entry name" value="GLUTAMINYL-PEPTIDE CYCLOTRANSFERASE"/>
    <property type="match status" value="1"/>
</dbReference>
<dbReference type="PANTHER" id="PTHR31270">
    <property type="entry name" value="GLUTAMINYL-PEPTIDE CYCLOTRANSFERASE"/>
    <property type="match status" value="1"/>
</dbReference>
<protein>
    <recommendedName>
        <fullName evidence="4">Glutamine cyclotransferase</fullName>
    </recommendedName>
</protein>
<evidence type="ECO:0000313" key="2">
    <source>
        <dbReference type="EMBL" id="OQP43075.1"/>
    </source>
</evidence>
<evidence type="ECO:0000256" key="1">
    <source>
        <dbReference type="SAM" id="SignalP"/>
    </source>
</evidence>
<dbReference type="EMBL" id="LVXG01000056">
    <property type="protein sequence ID" value="OQP43075.1"/>
    <property type="molecule type" value="Genomic_DNA"/>
</dbReference>
<evidence type="ECO:0000313" key="3">
    <source>
        <dbReference type="Proteomes" id="UP000192610"/>
    </source>
</evidence>
<organism evidence="2 3">
    <name type="scientific">Niastella yeongjuensis</name>
    <dbReference type="NCBI Taxonomy" id="354355"/>
    <lineage>
        <taxon>Bacteria</taxon>
        <taxon>Pseudomonadati</taxon>
        <taxon>Bacteroidota</taxon>
        <taxon>Chitinophagia</taxon>
        <taxon>Chitinophagales</taxon>
        <taxon>Chitinophagaceae</taxon>
        <taxon>Niastella</taxon>
    </lineage>
</organism>
<feature type="signal peptide" evidence="1">
    <location>
        <begin position="1"/>
        <end position="20"/>
    </location>
</feature>
<dbReference type="Proteomes" id="UP000192610">
    <property type="component" value="Unassembled WGS sequence"/>
</dbReference>
<comment type="caution">
    <text evidence="2">The sequence shown here is derived from an EMBL/GenBank/DDBJ whole genome shotgun (WGS) entry which is preliminary data.</text>
</comment>
<dbReference type="SUPFAM" id="SSF50969">
    <property type="entry name" value="YVTN repeat-like/Quinoprotein amine dehydrogenase"/>
    <property type="match status" value="1"/>
</dbReference>
<dbReference type="PROSITE" id="PS51257">
    <property type="entry name" value="PROKAR_LIPOPROTEIN"/>
    <property type="match status" value="1"/>
</dbReference>
<name>A0A1V9EAV5_9BACT</name>
<dbReference type="Gene3D" id="2.130.10.10">
    <property type="entry name" value="YVTN repeat-like/Quinoprotein amine dehydrogenase"/>
    <property type="match status" value="1"/>
</dbReference>
<dbReference type="InterPro" id="IPR015943">
    <property type="entry name" value="WD40/YVTN_repeat-like_dom_sf"/>
</dbReference>
<sequence>MMKKVLFAATVLLATLAACNGNNNAGANNAGDTNSNGNAAPPVIQYAVVNKYPHDTSYFTEGLEFNKGQLFESSGGNADESPYPSEFGIADLKTGKVTPKVKLDKTKYFGEGITFFGDKMYHLTWTSHVGFIYDANTFKLIREFRIPAQEGWGLTHDSTHLIMSDGTSNLYFLTPDSVKLAYITRVTDNNGPVSNINELEYVNGFIYANQWETNYILKIDAETGNVVGKINLENLQKEANSLRPGADVLNGIAYNKETGQLLVTGKRWPFIYEIKVQ</sequence>
<keyword evidence="3" id="KW-1185">Reference proteome</keyword>
<feature type="chain" id="PRO_5012958078" description="Glutamine cyclotransferase" evidence="1">
    <location>
        <begin position="21"/>
        <end position="277"/>
    </location>
</feature>
<accession>A0A1V9EAV5</accession>
<dbReference type="InterPro" id="IPR007788">
    <property type="entry name" value="QCT"/>
</dbReference>
<keyword evidence="1" id="KW-0732">Signal</keyword>
<dbReference type="GO" id="GO:0016603">
    <property type="term" value="F:glutaminyl-peptide cyclotransferase activity"/>
    <property type="evidence" value="ECO:0007669"/>
    <property type="project" value="InterPro"/>
</dbReference>
<evidence type="ECO:0008006" key="4">
    <source>
        <dbReference type="Google" id="ProtNLM"/>
    </source>
</evidence>
<dbReference type="InterPro" id="IPR011044">
    <property type="entry name" value="Quino_amine_DH_bsu"/>
</dbReference>
<dbReference type="AlphaFoldDB" id="A0A1V9EAV5"/>
<dbReference type="Pfam" id="PF05096">
    <property type="entry name" value="Glu_cyclase_2"/>
    <property type="match status" value="1"/>
</dbReference>
<proteinExistence type="predicted"/>
<reference evidence="3" key="1">
    <citation type="submission" date="2016-04" db="EMBL/GenBank/DDBJ databases">
        <authorList>
            <person name="Chen L."/>
            <person name="Zhuang W."/>
            <person name="Wang G."/>
        </authorList>
    </citation>
    <scope>NUCLEOTIDE SEQUENCE [LARGE SCALE GENOMIC DNA]</scope>
    <source>
        <strain evidence="3">17621</strain>
    </source>
</reference>
<gene>
    <name evidence="2" type="ORF">A4H97_13100</name>
</gene>